<evidence type="ECO:0000256" key="10">
    <source>
        <dbReference type="ARBA" id="ARBA00022692"/>
    </source>
</evidence>
<evidence type="ECO:0000313" key="20">
    <source>
        <dbReference type="EMBL" id="HIQ62700.1"/>
    </source>
</evidence>
<comment type="caution">
    <text evidence="20">The sequence shown here is derived from an EMBL/GenBank/DDBJ whole genome shotgun (WGS) entry which is preliminary data.</text>
</comment>
<feature type="transmembrane region" description="Helical" evidence="19">
    <location>
        <begin position="53"/>
        <end position="71"/>
    </location>
</feature>
<gene>
    <name evidence="19" type="primary">cobS</name>
    <name evidence="20" type="ORF">IAA66_03825</name>
</gene>
<evidence type="ECO:0000256" key="15">
    <source>
        <dbReference type="ARBA" id="ARBA00032605"/>
    </source>
</evidence>
<keyword evidence="8 19" id="KW-0169">Cobalamin biosynthesis</keyword>
<comment type="catalytic activity">
    <reaction evidence="18 19">
        <text>alpha-ribazole 5'-phosphate + adenosylcob(III)inamide-GDP = adenosylcob(III)alamin 5'-phosphate + GMP + H(+)</text>
        <dbReference type="Rhea" id="RHEA:23560"/>
        <dbReference type="ChEBI" id="CHEBI:15378"/>
        <dbReference type="ChEBI" id="CHEBI:57918"/>
        <dbReference type="ChEBI" id="CHEBI:58115"/>
        <dbReference type="ChEBI" id="CHEBI:60487"/>
        <dbReference type="ChEBI" id="CHEBI:60493"/>
        <dbReference type="EC" id="2.7.8.26"/>
    </reaction>
</comment>
<dbReference type="Proteomes" id="UP000886819">
    <property type="component" value="Unassembled WGS sequence"/>
</dbReference>
<evidence type="ECO:0000256" key="9">
    <source>
        <dbReference type="ARBA" id="ARBA00022679"/>
    </source>
</evidence>
<evidence type="ECO:0000256" key="3">
    <source>
        <dbReference type="ARBA" id="ARBA00004663"/>
    </source>
</evidence>
<dbReference type="GO" id="GO:0008818">
    <property type="term" value="F:cobalamin 5'-phosphate synthase activity"/>
    <property type="evidence" value="ECO:0007669"/>
    <property type="project" value="UniProtKB-UniRule"/>
</dbReference>
<organism evidence="20 21">
    <name type="scientific">Candidatus Avichristensenella intestinipullorum</name>
    <dbReference type="NCBI Taxonomy" id="2840693"/>
    <lineage>
        <taxon>Bacteria</taxon>
        <taxon>Bacillati</taxon>
        <taxon>Bacillota</taxon>
        <taxon>Clostridia</taxon>
        <taxon>Candidatus Avichristensenella</taxon>
    </lineage>
</organism>
<dbReference type="GO" id="GO:0009236">
    <property type="term" value="P:cobalamin biosynthetic process"/>
    <property type="evidence" value="ECO:0007669"/>
    <property type="project" value="UniProtKB-UniRule"/>
</dbReference>
<protein>
    <recommendedName>
        <fullName evidence="6 19">Adenosylcobinamide-GDP ribazoletransferase</fullName>
        <ecNumber evidence="5 19">2.7.8.26</ecNumber>
    </recommendedName>
    <alternativeName>
        <fullName evidence="16 19">Cobalamin synthase</fullName>
    </alternativeName>
    <alternativeName>
        <fullName evidence="15 19">Cobalamin-5'-phosphate synthase</fullName>
    </alternativeName>
</protein>
<feature type="transmembrane region" description="Helical" evidence="19">
    <location>
        <begin position="99"/>
        <end position="119"/>
    </location>
</feature>
<comment type="similarity">
    <text evidence="4 19">Belongs to the CobS family.</text>
</comment>
<evidence type="ECO:0000256" key="7">
    <source>
        <dbReference type="ARBA" id="ARBA00022475"/>
    </source>
</evidence>
<feature type="transmembrane region" description="Helical" evidence="19">
    <location>
        <begin position="20"/>
        <end position="41"/>
    </location>
</feature>
<evidence type="ECO:0000313" key="21">
    <source>
        <dbReference type="Proteomes" id="UP000886819"/>
    </source>
</evidence>
<comment type="pathway">
    <text evidence="3 19">Cofactor biosynthesis; adenosylcobalamin biosynthesis; adenosylcobalamin from cob(II)yrinate a,c-diamide: step 7/7.</text>
</comment>
<evidence type="ECO:0000256" key="17">
    <source>
        <dbReference type="ARBA" id="ARBA00048623"/>
    </source>
</evidence>
<keyword evidence="7 19" id="KW-1003">Cell membrane</keyword>
<reference evidence="20" key="1">
    <citation type="submission" date="2020-10" db="EMBL/GenBank/DDBJ databases">
        <authorList>
            <person name="Gilroy R."/>
        </authorList>
    </citation>
    <scope>NUCLEOTIDE SEQUENCE</scope>
    <source>
        <strain evidence="20">ChiHile30-977</strain>
    </source>
</reference>
<comment type="cofactor">
    <cofactor evidence="1 19">
        <name>Mg(2+)</name>
        <dbReference type="ChEBI" id="CHEBI:18420"/>
    </cofactor>
</comment>
<evidence type="ECO:0000256" key="5">
    <source>
        <dbReference type="ARBA" id="ARBA00013200"/>
    </source>
</evidence>
<evidence type="ECO:0000256" key="1">
    <source>
        <dbReference type="ARBA" id="ARBA00001946"/>
    </source>
</evidence>
<evidence type="ECO:0000256" key="8">
    <source>
        <dbReference type="ARBA" id="ARBA00022573"/>
    </source>
</evidence>
<proteinExistence type="inferred from homology"/>
<dbReference type="PANTHER" id="PTHR34148">
    <property type="entry name" value="ADENOSYLCOBINAMIDE-GDP RIBAZOLETRANSFERASE"/>
    <property type="match status" value="1"/>
</dbReference>
<name>A0A9D0YXJ0_9FIRM</name>
<dbReference type="EC" id="2.7.8.26" evidence="5 19"/>
<dbReference type="GO" id="GO:0005886">
    <property type="term" value="C:plasma membrane"/>
    <property type="evidence" value="ECO:0007669"/>
    <property type="project" value="UniProtKB-SubCell"/>
</dbReference>
<keyword evidence="9 19" id="KW-0808">Transferase</keyword>
<evidence type="ECO:0000256" key="11">
    <source>
        <dbReference type="ARBA" id="ARBA00022842"/>
    </source>
</evidence>
<evidence type="ECO:0000256" key="18">
    <source>
        <dbReference type="ARBA" id="ARBA00049504"/>
    </source>
</evidence>
<keyword evidence="11 19" id="KW-0460">Magnesium</keyword>
<feature type="transmembrane region" description="Helical" evidence="19">
    <location>
        <begin position="167"/>
        <end position="184"/>
    </location>
</feature>
<dbReference type="GO" id="GO:0051073">
    <property type="term" value="F:adenosylcobinamide-GDP ribazoletransferase activity"/>
    <property type="evidence" value="ECO:0007669"/>
    <property type="project" value="UniProtKB-UniRule"/>
</dbReference>
<sequence length="237" mass="23776">MALGLYTALPGFAGWDDGCAGLLAPALPVVGLILGALWAALTALARAVLPEPLAACILVLSLPAMTGFLHLDGYMDVADALLSSRSREEKLRILKDSHVGSFAVLALACLLMLEAAAALSLGETPLWPLVFLPVVSRSTASVALMSLPPLSQSAYGRLNYDGATGGRRAFCLACGGAAVLAALITGWQGGVACLLAGAGGALACFAAVRSLGGMNGDVAGCMICCAEGCGLVALACL</sequence>
<evidence type="ECO:0000256" key="2">
    <source>
        <dbReference type="ARBA" id="ARBA00004651"/>
    </source>
</evidence>
<evidence type="ECO:0000256" key="14">
    <source>
        <dbReference type="ARBA" id="ARBA00025228"/>
    </source>
</evidence>
<evidence type="ECO:0000256" key="19">
    <source>
        <dbReference type="HAMAP-Rule" id="MF_00719"/>
    </source>
</evidence>
<keyword evidence="10 19" id="KW-0812">Transmembrane</keyword>
<comment type="catalytic activity">
    <reaction evidence="17 19">
        <text>alpha-ribazole + adenosylcob(III)inamide-GDP = adenosylcob(III)alamin + GMP + H(+)</text>
        <dbReference type="Rhea" id="RHEA:16049"/>
        <dbReference type="ChEBI" id="CHEBI:10329"/>
        <dbReference type="ChEBI" id="CHEBI:15378"/>
        <dbReference type="ChEBI" id="CHEBI:18408"/>
        <dbReference type="ChEBI" id="CHEBI:58115"/>
        <dbReference type="ChEBI" id="CHEBI:60487"/>
        <dbReference type="EC" id="2.7.8.26"/>
    </reaction>
</comment>
<dbReference type="PANTHER" id="PTHR34148:SF1">
    <property type="entry name" value="ADENOSYLCOBINAMIDE-GDP RIBAZOLETRANSFERASE"/>
    <property type="match status" value="1"/>
</dbReference>
<dbReference type="InterPro" id="IPR003805">
    <property type="entry name" value="CobS"/>
</dbReference>
<feature type="transmembrane region" description="Helical" evidence="19">
    <location>
        <begin position="191"/>
        <end position="208"/>
    </location>
</feature>
<evidence type="ECO:0000256" key="6">
    <source>
        <dbReference type="ARBA" id="ARBA00015850"/>
    </source>
</evidence>
<comment type="function">
    <text evidence="14 19">Joins adenosylcobinamide-GDP and alpha-ribazole to generate adenosylcobalamin (Ado-cobalamin). Also synthesizes adenosylcobalamin 5'-phosphate from adenosylcobinamide-GDP and alpha-ribazole 5'-phosphate.</text>
</comment>
<dbReference type="HAMAP" id="MF_00719">
    <property type="entry name" value="CobS"/>
    <property type="match status" value="1"/>
</dbReference>
<evidence type="ECO:0000256" key="4">
    <source>
        <dbReference type="ARBA" id="ARBA00010561"/>
    </source>
</evidence>
<dbReference type="Pfam" id="PF02654">
    <property type="entry name" value="CobS"/>
    <property type="match status" value="1"/>
</dbReference>
<reference evidence="20" key="2">
    <citation type="journal article" date="2021" name="PeerJ">
        <title>Extensive microbial diversity within the chicken gut microbiome revealed by metagenomics and culture.</title>
        <authorList>
            <person name="Gilroy R."/>
            <person name="Ravi A."/>
            <person name="Getino M."/>
            <person name="Pursley I."/>
            <person name="Horton D.L."/>
            <person name="Alikhan N.F."/>
            <person name="Baker D."/>
            <person name="Gharbi K."/>
            <person name="Hall N."/>
            <person name="Watson M."/>
            <person name="Adriaenssens E.M."/>
            <person name="Foster-Nyarko E."/>
            <person name="Jarju S."/>
            <person name="Secka A."/>
            <person name="Antonio M."/>
            <person name="Oren A."/>
            <person name="Chaudhuri R.R."/>
            <person name="La Ragione R."/>
            <person name="Hildebrand F."/>
            <person name="Pallen M.J."/>
        </authorList>
    </citation>
    <scope>NUCLEOTIDE SEQUENCE</scope>
    <source>
        <strain evidence="20">ChiHile30-977</strain>
    </source>
</reference>
<evidence type="ECO:0000256" key="16">
    <source>
        <dbReference type="ARBA" id="ARBA00032853"/>
    </source>
</evidence>
<evidence type="ECO:0000256" key="13">
    <source>
        <dbReference type="ARBA" id="ARBA00023136"/>
    </source>
</evidence>
<comment type="subcellular location">
    <subcellularLocation>
        <location evidence="2 19">Cell membrane</location>
        <topology evidence="2 19">Multi-pass membrane protein</topology>
    </subcellularLocation>
</comment>
<accession>A0A9D0YXJ0</accession>
<dbReference type="EMBL" id="DVFI01000055">
    <property type="protein sequence ID" value="HIQ62700.1"/>
    <property type="molecule type" value="Genomic_DNA"/>
</dbReference>
<evidence type="ECO:0000256" key="12">
    <source>
        <dbReference type="ARBA" id="ARBA00022989"/>
    </source>
</evidence>
<keyword evidence="13 19" id="KW-0472">Membrane</keyword>
<dbReference type="AlphaFoldDB" id="A0A9D0YXJ0"/>
<keyword evidence="12 19" id="KW-1133">Transmembrane helix</keyword>